<dbReference type="EMBL" id="JH767150">
    <property type="protein sequence ID" value="EQC35588.1"/>
    <property type="molecule type" value="Genomic_DNA"/>
</dbReference>
<reference evidence="2 3" key="1">
    <citation type="submission" date="2012-04" db="EMBL/GenBank/DDBJ databases">
        <title>The Genome Sequence of Saprolegnia declina VS20.</title>
        <authorList>
            <consortium name="The Broad Institute Genome Sequencing Platform"/>
            <person name="Russ C."/>
            <person name="Nusbaum C."/>
            <person name="Tyler B."/>
            <person name="van West P."/>
            <person name="Dieguez-Uribeondo J."/>
            <person name="de Bruijn I."/>
            <person name="Tripathy S."/>
            <person name="Jiang R."/>
            <person name="Young S.K."/>
            <person name="Zeng Q."/>
            <person name="Gargeya S."/>
            <person name="Fitzgerald M."/>
            <person name="Haas B."/>
            <person name="Abouelleil A."/>
            <person name="Alvarado L."/>
            <person name="Arachchi H.M."/>
            <person name="Berlin A."/>
            <person name="Chapman S.B."/>
            <person name="Goldberg J."/>
            <person name="Griggs A."/>
            <person name="Gujja S."/>
            <person name="Hansen M."/>
            <person name="Howarth C."/>
            <person name="Imamovic A."/>
            <person name="Larimer J."/>
            <person name="McCowen C."/>
            <person name="Montmayeur A."/>
            <person name="Murphy C."/>
            <person name="Neiman D."/>
            <person name="Pearson M."/>
            <person name="Priest M."/>
            <person name="Roberts A."/>
            <person name="Saif S."/>
            <person name="Shea T."/>
            <person name="Sisk P."/>
            <person name="Sykes S."/>
            <person name="Wortman J."/>
            <person name="Nusbaum C."/>
            <person name="Birren B."/>
        </authorList>
    </citation>
    <scope>NUCLEOTIDE SEQUENCE [LARGE SCALE GENOMIC DNA]</scope>
    <source>
        <strain evidence="2 3">VS20</strain>
    </source>
</reference>
<evidence type="ECO:0000313" key="2">
    <source>
        <dbReference type="EMBL" id="EQC35588.1"/>
    </source>
</evidence>
<feature type="compositionally biased region" description="Basic residues" evidence="1">
    <location>
        <begin position="161"/>
        <end position="175"/>
    </location>
</feature>
<dbReference type="VEuPathDB" id="FungiDB:SDRG_06876"/>
<feature type="compositionally biased region" description="Basic residues" evidence="1">
    <location>
        <begin position="141"/>
        <end position="154"/>
    </location>
</feature>
<name>T0RT37_SAPDV</name>
<dbReference type="AlphaFoldDB" id="T0RT37"/>
<dbReference type="Proteomes" id="UP000030762">
    <property type="component" value="Unassembled WGS sequence"/>
</dbReference>
<organism evidence="2 3">
    <name type="scientific">Saprolegnia diclina (strain VS20)</name>
    <dbReference type="NCBI Taxonomy" id="1156394"/>
    <lineage>
        <taxon>Eukaryota</taxon>
        <taxon>Sar</taxon>
        <taxon>Stramenopiles</taxon>
        <taxon>Oomycota</taxon>
        <taxon>Saprolegniomycetes</taxon>
        <taxon>Saprolegniales</taxon>
        <taxon>Saprolegniaceae</taxon>
        <taxon>Saprolegnia</taxon>
    </lineage>
</organism>
<protein>
    <submittedName>
        <fullName evidence="2">Uncharacterized protein</fullName>
    </submittedName>
</protein>
<keyword evidence="3" id="KW-1185">Reference proteome</keyword>
<dbReference type="GeneID" id="19947603"/>
<accession>T0RT37</accession>
<feature type="compositionally biased region" description="Acidic residues" evidence="1">
    <location>
        <begin position="106"/>
        <end position="118"/>
    </location>
</feature>
<dbReference type="RefSeq" id="XP_008610905.1">
    <property type="nucleotide sequence ID" value="XM_008612683.1"/>
</dbReference>
<proteinExistence type="predicted"/>
<evidence type="ECO:0000256" key="1">
    <source>
        <dbReference type="SAM" id="MobiDB-lite"/>
    </source>
</evidence>
<gene>
    <name evidence="2" type="ORF">SDRG_06876</name>
</gene>
<evidence type="ECO:0000313" key="3">
    <source>
        <dbReference type="Proteomes" id="UP000030762"/>
    </source>
</evidence>
<feature type="region of interest" description="Disordered" evidence="1">
    <location>
        <begin position="101"/>
        <end position="176"/>
    </location>
</feature>
<feature type="region of interest" description="Disordered" evidence="1">
    <location>
        <begin position="212"/>
        <end position="234"/>
    </location>
</feature>
<dbReference type="OrthoDB" id="124043at2759"/>
<sequence>MFGVTKVTRAGKLAPRSTPGNFVSYDVDDNDPDRGYKILDLRTGQVAHARAPVIFEDQTVDGDHVRQFLSNKAKSLLPKMIPLAHLPVVDIPDTCIPLVELKDSRDEEENDSDEEDANENAKSSDASDASEPATVGSNKAQKNKTSKKAKKVRKNTYVLRPHSRKKTKSSTKKSTKIYALLQERDQEEKVPTTFAEAISCSSKNKWIAAMEAEYNSQSSSTRRGSRGSDSKWEK</sequence>